<dbReference type="EMBL" id="JASPKZ010003874">
    <property type="protein sequence ID" value="KAJ9591316.1"/>
    <property type="molecule type" value="Genomic_DNA"/>
</dbReference>
<gene>
    <name evidence="2" type="ORF">L9F63_002129</name>
</gene>
<protein>
    <submittedName>
        <fullName evidence="2">Uncharacterized protein</fullName>
    </submittedName>
</protein>
<dbReference type="AlphaFoldDB" id="A0AAD8A3H3"/>
<keyword evidence="1" id="KW-0812">Transmembrane</keyword>
<evidence type="ECO:0000313" key="3">
    <source>
        <dbReference type="Proteomes" id="UP001233999"/>
    </source>
</evidence>
<evidence type="ECO:0000313" key="2">
    <source>
        <dbReference type="EMBL" id="KAJ9591316.1"/>
    </source>
</evidence>
<feature type="non-terminal residue" evidence="2">
    <location>
        <position position="181"/>
    </location>
</feature>
<sequence>MKILFTCGAQGCASTLNRNVRKLILPLMSIVSLIQLLVMTPWTSYGYLLDLLPRSIAFLRNLFPHDNRETLKFWQAKSIKLYKRTIQLPQSHICLINYIHHTVITQEKSGIRAVSFVHDQGDHNRAHLVVSPTSKRTHSVVSLTSNRNHLHSFTHLHITFLPCVNLWSLVGPTKLAIRNRT</sequence>
<accession>A0AAD8A3H3</accession>
<proteinExistence type="predicted"/>
<reference evidence="2" key="1">
    <citation type="journal article" date="2023" name="IScience">
        <title>Live-bearing cockroach genome reveals convergent evolutionary mechanisms linked to viviparity in insects and beyond.</title>
        <authorList>
            <person name="Fouks B."/>
            <person name="Harrison M.C."/>
            <person name="Mikhailova A.A."/>
            <person name="Marchal E."/>
            <person name="English S."/>
            <person name="Carruthers M."/>
            <person name="Jennings E.C."/>
            <person name="Chiamaka E.L."/>
            <person name="Frigard R.A."/>
            <person name="Pippel M."/>
            <person name="Attardo G.M."/>
            <person name="Benoit J.B."/>
            <person name="Bornberg-Bauer E."/>
            <person name="Tobe S.S."/>
        </authorList>
    </citation>
    <scope>NUCLEOTIDE SEQUENCE</scope>
    <source>
        <strain evidence="2">Stay&amp;Tobe</strain>
    </source>
</reference>
<evidence type="ECO:0000256" key="1">
    <source>
        <dbReference type="SAM" id="Phobius"/>
    </source>
</evidence>
<comment type="caution">
    <text evidence="2">The sequence shown here is derived from an EMBL/GenBank/DDBJ whole genome shotgun (WGS) entry which is preliminary data.</text>
</comment>
<keyword evidence="3" id="KW-1185">Reference proteome</keyword>
<keyword evidence="1" id="KW-0472">Membrane</keyword>
<organism evidence="2 3">
    <name type="scientific">Diploptera punctata</name>
    <name type="common">Pacific beetle cockroach</name>
    <dbReference type="NCBI Taxonomy" id="6984"/>
    <lineage>
        <taxon>Eukaryota</taxon>
        <taxon>Metazoa</taxon>
        <taxon>Ecdysozoa</taxon>
        <taxon>Arthropoda</taxon>
        <taxon>Hexapoda</taxon>
        <taxon>Insecta</taxon>
        <taxon>Pterygota</taxon>
        <taxon>Neoptera</taxon>
        <taxon>Polyneoptera</taxon>
        <taxon>Dictyoptera</taxon>
        <taxon>Blattodea</taxon>
        <taxon>Blaberoidea</taxon>
        <taxon>Blaberidae</taxon>
        <taxon>Diplopterinae</taxon>
        <taxon>Diploptera</taxon>
    </lineage>
</organism>
<keyword evidence="1" id="KW-1133">Transmembrane helix</keyword>
<feature type="transmembrane region" description="Helical" evidence="1">
    <location>
        <begin position="23"/>
        <end position="48"/>
    </location>
</feature>
<dbReference type="Proteomes" id="UP001233999">
    <property type="component" value="Unassembled WGS sequence"/>
</dbReference>
<feature type="non-terminal residue" evidence="2">
    <location>
        <position position="1"/>
    </location>
</feature>
<reference evidence="2" key="2">
    <citation type="submission" date="2023-05" db="EMBL/GenBank/DDBJ databases">
        <authorList>
            <person name="Fouks B."/>
        </authorList>
    </citation>
    <scope>NUCLEOTIDE SEQUENCE</scope>
    <source>
        <strain evidence="2">Stay&amp;Tobe</strain>
        <tissue evidence="2">Testes</tissue>
    </source>
</reference>
<name>A0AAD8A3H3_DIPPU</name>